<comment type="caution">
    <text evidence="2">The sequence shown here is derived from an EMBL/GenBank/DDBJ whole genome shotgun (WGS) entry which is preliminary data.</text>
</comment>
<dbReference type="AlphaFoldDB" id="A0A423V9A0"/>
<evidence type="ECO:0000313" key="3">
    <source>
        <dbReference type="Proteomes" id="UP000284375"/>
    </source>
</evidence>
<feature type="region of interest" description="Disordered" evidence="1">
    <location>
        <begin position="572"/>
        <end position="647"/>
    </location>
</feature>
<organism evidence="2 3">
    <name type="scientific">Cytospora chrysosperma</name>
    <name type="common">Cytospora canker fungus</name>
    <name type="synonym">Sphaeria chrysosperma</name>
    <dbReference type="NCBI Taxonomy" id="252740"/>
    <lineage>
        <taxon>Eukaryota</taxon>
        <taxon>Fungi</taxon>
        <taxon>Dikarya</taxon>
        <taxon>Ascomycota</taxon>
        <taxon>Pezizomycotina</taxon>
        <taxon>Sordariomycetes</taxon>
        <taxon>Sordariomycetidae</taxon>
        <taxon>Diaporthales</taxon>
        <taxon>Cytosporaceae</taxon>
        <taxon>Cytospora</taxon>
    </lineage>
</organism>
<keyword evidence="3" id="KW-1185">Reference proteome</keyword>
<feature type="compositionally biased region" description="Pro residues" evidence="1">
    <location>
        <begin position="606"/>
        <end position="620"/>
    </location>
</feature>
<dbReference type="Gene3D" id="3.30.420.10">
    <property type="entry name" value="Ribonuclease H-like superfamily/Ribonuclease H"/>
    <property type="match status" value="1"/>
</dbReference>
<proteinExistence type="predicted"/>
<accession>A0A423V9A0</accession>
<name>A0A423V9A0_CYTCH</name>
<dbReference type="InterPro" id="IPR012337">
    <property type="entry name" value="RNaseH-like_sf"/>
</dbReference>
<dbReference type="OrthoDB" id="3548481at2759"/>
<dbReference type="Proteomes" id="UP000284375">
    <property type="component" value="Unassembled WGS sequence"/>
</dbReference>
<feature type="region of interest" description="Disordered" evidence="1">
    <location>
        <begin position="140"/>
        <end position="166"/>
    </location>
</feature>
<dbReference type="InterPro" id="IPR036397">
    <property type="entry name" value="RNaseH_sf"/>
</dbReference>
<dbReference type="EMBL" id="LJZO01000082">
    <property type="protein sequence ID" value="ROV87469.1"/>
    <property type="molecule type" value="Genomic_DNA"/>
</dbReference>
<gene>
    <name evidence="2" type="ORF">VSDG_09805</name>
</gene>
<evidence type="ECO:0000256" key="1">
    <source>
        <dbReference type="SAM" id="MobiDB-lite"/>
    </source>
</evidence>
<feature type="compositionally biased region" description="Polar residues" evidence="1">
    <location>
        <begin position="19"/>
        <end position="28"/>
    </location>
</feature>
<reference evidence="2 3" key="1">
    <citation type="submission" date="2015-09" db="EMBL/GenBank/DDBJ databases">
        <title>Host preference determinants of Valsa canker pathogens revealed by comparative genomics.</title>
        <authorList>
            <person name="Yin Z."/>
            <person name="Huang L."/>
        </authorList>
    </citation>
    <scope>NUCLEOTIDE SEQUENCE [LARGE SCALE GENOMIC DNA]</scope>
    <source>
        <strain evidence="2 3">YSFL</strain>
    </source>
</reference>
<dbReference type="GO" id="GO:0003676">
    <property type="term" value="F:nucleic acid binding"/>
    <property type="evidence" value="ECO:0007669"/>
    <property type="project" value="InterPro"/>
</dbReference>
<feature type="compositionally biased region" description="Basic and acidic residues" evidence="1">
    <location>
        <begin position="35"/>
        <end position="62"/>
    </location>
</feature>
<feature type="region of interest" description="Disordered" evidence="1">
    <location>
        <begin position="1"/>
        <end position="126"/>
    </location>
</feature>
<sequence length="775" mass="86399">MDAQPKRKRLPALLGRVTTRISAKTNPGLSGELLSSRKVEVHHDHEQDAPDDKKESRLERLGRGIRRWRAKRKKSHGELQEVPTAPFPPKLNPSEESFPVLDGRPQTSQQEVVPQEASTDPTTSQEVFLEVTTLEGKFETPEPTVLEQIIPRQETAESTEPKESVSHQLFSEKYIAPLDAVQEEAIQRQPHTSQQIFLAEEEDIPKPIITLPPPPLPTGYSLFIWSETVPRVRVAKDREVVFMRDRRHAYDFATSILEDRQAFWTDASHRHFRTPDGATSHHGGIAVAHRLSKSQWQIHSAHVTGLSGIHDLERLAILLALQRAVQQGREAELTRNQYGMDQRPVFKVCSDSLYALKWIDNAISLGIAIKRTVHKLEGTANDDVDHLTGLLTLSAELDRCDAFRFNEYTGPEKSFRASIGRRILEEYYKLRRLGLVEFHWVPAHTGLLGNEIADSAAGIACLWYAKAAPRLGMGTGLVMPLRVLESRGRLQQGARPSDAMALQTLEGAKDLWVVLTIEGSKGENTRETAIQPRTIITPGGVQPMKHTLPPPTSCASGTDASGLVNYGMPNRGTIPAVTSPAERKHTGRRKTQQSNKALEAIFTADPGPPVRPAEPQPTPHEPGLMVKKKKHARGARGGNGEGKGRRRCAHCDMSTHATEECFELFPELKQARPKAYKRWAGRHRLEQVVPGAFSLMSRLHPQLKSVSCCGGMPRYMLGRAGLGYDLAALPAYRAVKFPVKREGVDFADQVASQYRRFLLAKYEWPQCDGRTVEIG</sequence>
<dbReference type="SUPFAM" id="SSF53098">
    <property type="entry name" value="Ribonuclease H-like"/>
    <property type="match status" value="1"/>
</dbReference>
<protein>
    <submittedName>
        <fullName evidence="2">Uncharacterized protein</fullName>
    </submittedName>
</protein>
<feature type="compositionally biased region" description="Polar residues" evidence="1">
    <location>
        <begin position="105"/>
        <end position="126"/>
    </location>
</feature>
<feature type="compositionally biased region" description="Basic residues" evidence="1">
    <location>
        <begin position="1"/>
        <end position="10"/>
    </location>
</feature>
<feature type="compositionally biased region" description="Basic residues" evidence="1">
    <location>
        <begin position="63"/>
        <end position="75"/>
    </location>
</feature>
<evidence type="ECO:0000313" key="2">
    <source>
        <dbReference type="EMBL" id="ROV87469.1"/>
    </source>
</evidence>